<accession>A0AAV4VN72</accession>
<dbReference type="InterPro" id="IPR009003">
    <property type="entry name" value="Peptidase_S1_PA"/>
</dbReference>
<dbReference type="InterPro" id="IPR043504">
    <property type="entry name" value="Peptidase_S1_PA_chymotrypsin"/>
</dbReference>
<name>A0AAV4VN72_CAEEX</name>
<feature type="chain" id="PRO_5043629791" evidence="1">
    <location>
        <begin position="22"/>
        <end position="248"/>
    </location>
</feature>
<dbReference type="SUPFAM" id="SSF50494">
    <property type="entry name" value="Trypsin-like serine proteases"/>
    <property type="match status" value="1"/>
</dbReference>
<evidence type="ECO:0000259" key="2">
    <source>
        <dbReference type="Pfam" id="PF00089"/>
    </source>
</evidence>
<dbReference type="GO" id="GO:0006508">
    <property type="term" value="P:proteolysis"/>
    <property type="evidence" value="ECO:0007669"/>
    <property type="project" value="InterPro"/>
</dbReference>
<organism evidence="3 4">
    <name type="scientific">Caerostris extrusa</name>
    <name type="common">Bark spider</name>
    <name type="synonym">Caerostris bankana</name>
    <dbReference type="NCBI Taxonomy" id="172846"/>
    <lineage>
        <taxon>Eukaryota</taxon>
        <taxon>Metazoa</taxon>
        <taxon>Ecdysozoa</taxon>
        <taxon>Arthropoda</taxon>
        <taxon>Chelicerata</taxon>
        <taxon>Arachnida</taxon>
        <taxon>Araneae</taxon>
        <taxon>Araneomorphae</taxon>
        <taxon>Entelegynae</taxon>
        <taxon>Araneoidea</taxon>
        <taxon>Araneidae</taxon>
        <taxon>Caerostris</taxon>
    </lineage>
</organism>
<gene>
    <name evidence="3" type="primary">CFB_10</name>
    <name evidence="3" type="ORF">CEXT_772281</name>
</gene>
<dbReference type="Pfam" id="PF00089">
    <property type="entry name" value="Trypsin"/>
    <property type="match status" value="1"/>
</dbReference>
<sequence length="248" mass="27459">MHLPIIRLIAFTAIGLLFVDSVRFPNQRRNFCPSADDKCVEITSCPSALTGFKAGKQPKVCGWIKEVPLVCCPQDTTKEKEPRNIEGKLIKISSISPKGCGTRKIDTIPVVPETSYDFTVDAPISLDPRITEDEVNTYLPPVGSGPIEIFPVMFAAAIFNGNKQKQLCGGAVVDDRHVITASHCFAGKRNVLRRASLESPKKNFLEMHLLAPIPYVACPCVLVWTRAGLCCVGIEYNICRFSFYLWKL</sequence>
<dbReference type="AlphaFoldDB" id="A0AAV4VN72"/>
<dbReference type="Gene3D" id="2.40.10.10">
    <property type="entry name" value="Trypsin-like serine proteases"/>
    <property type="match status" value="1"/>
</dbReference>
<evidence type="ECO:0000256" key="1">
    <source>
        <dbReference type="SAM" id="SignalP"/>
    </source>
</evidence>
<dbReference type="EMBL" id="BPLR01014858">
    <property type="protein sequence ID" value="GIY71777.1"/>
    <property type="molecule type" value="Genomic_DNA"/>
</dbReference>
<evidence type="ECO:0000313" key="4">
    <source>
        <dbReference type="Proteomes" id="UP001054945"/>
    </source>
</evidence>
<feature type="domain" description="Peptidase S1" evidence="2">
    <location>
        <begin position="156"/>
        <end position="191"/>
    </location>
</feature>
<proteinExistence type="predicted"/>
<dbReference type="InterPro" id="IPR001254">
    <property type="entry name" value="Trypsin_dom"/>
</dbReference>
<comment type="caution">
    <text evidence="3">The sequence shown here is derived from an EMBL/GenBank/DDBJ whole genome shotgun (WGS) entry which is preliminary data.</text>
</comment>
<reference evidence="3 4" key="1">
    <citation type="submission" date="2021-06" db="EMBL/GenBank/DDBJ databases">
        <title>Caerostris extrusa draft genome.</title>
        <authorList>
            <person name="Kono N."/>
            <person name="Arakawa K."/>
        </authorList>
    </citation>
    <scope>NUCLEOTIDE SEQUENCE [LARGE SCALE GENOMIC DNA]</scope>
</reference>
<keyword evidence="1" id="KW-0732">Signal</keyword>
<protein>
    <submittedName>
        <fullName evidence="3">Clotting factor B</fullName>
    </submittedName>
</protein>
<feature type="signal peptide" evidence="1">
    <location>
        <begin position="1"/>
        <end position="21"/>
    </location>
</feature>
<dbReference type="GO" id="GO:0004252">
    <property type="term" value="F:serine-type endopeptidase activity"/>
    <property type="evidence" value="ECO:0007669"/>
    <property type="project" value="InterPro"/>
</dbReference>
<keyword evidence="4" id="KW-1185">Reference proteome</keyword>
<dbReference type="Proteomes" id="UP001054945">
    <property type="component" value="Unassembled WGS sequence"/>
</dbReference>
<evidence type="ECO:0000313" key="3">
    <source>
        <dbReference type="EMBL" id="GIY71777.1"/>
    </source>
</evidence>